<dbReference type="EMBL" id="JAGETO010000001">
    <property type="protein sequence ID" value="MBO2028976.1"/>
    <property type="molecule type" value="Genomic_DNA"/>
</dbReference>
<name>A0A939SW07_KLEPN</name>
<protein>
    <submittedName>
        <fullName evidence="1">Uncharacterized protein</fullName>
    </submittedName>
</protein>
<gene>
    <name evidence="1" type="ORF">J4734_00520</name>
</gene>
<reference evidence="1" key="1">
    <citation type="submission" date="2021-03" db="EMBL/GenBank/DDBJ databases">
        <title>Molecular epidemiology and mechanisms of colistin and carbapenem resistance in Enterobacteriaceae from clinical isolates, the environment and porcine samples in Pretoria, South Africa.</title>
        <authorList>
            <person name="Bogoshi D."/>
            <person name="Mbelle N.M."/>
            <person name="Naidoo V."/>
            <person name="Osei Sekyere J."/>
        </authorList>
    </citation>
    <scope>NUCLEOTIDE SEQUENCE</scope>
    <source>
        <strain evidence="1">C034</strain>
    </source>
</reference>
<accession>A0A939SW07</accession>
<organism evidence="1 2">
    <name type="scientific">Klebsiella pneumoniae</name>
    <dbReference type="NCBI Taxonomy" id="573"/>
    <lineage>
        <taxon>Bacteria</taxon>
        <taxon>Pseudomonadati</taxon>
        <taxon>Pseudomonadota</taxon>
        <taxon>Gammaproteobacteria</taxon>
        <taxon>Enterobacterales</taxon>
        <taxon>Enterobacteriaceae</taxon>
        <taxon>Klebsiella/Raoultella group</taxon>
        <taxon>Klebsiella</taxon>
        <taxon>Klebsiella pneumoniae complex</taxon>
    </lineage>
</organism>
<comment type="caution">
    <text evidence="1">The sequence shown here is derived from an EMBL/GenBank/DDBJ whole genome shotgun (WGS) entry which is preliminary data.</text>
</comment>
<evidence type="ECO:0000313" key="2">
    <source>
        <dbReference type="Proteomes" id="UP000664620"/>
    </source>
</evidence>
<sequence length="52" mass="6024">MERFCQRVLVMEHGRIVETATVSLPLRLRSRRSSRRCSPFLPLCLTRPCHGA</sequence>
<dbReference type="AlphaFoldDB" id="A0A939SW07"/>
<dbReference type="Proteomes" id="UP000664620">
    <property type="component" value="Unassembled WGS sequence"/>
</dbReference>
<evidence type="ECO:0000313" key="1">
    <source>
        <dbReference type="EMBL" id="MBO2028976.1"/>
    </source>
</evidence>
<proteinExistence type="predicted"/>